<proteinExistence type="predicted"/>
<dbReference type="AlphaFoldDB" id="A0A1V9YL79"/>
<reference evidence="1 2" key="1">
    <citation type="journal article" date="2014" name="Genome Biol. Evol.">
        <title>The secreted proteins of Achlya hypogyna and Thraustotheca clavata identify the ancestral oomycete secretome and reveal gene acquisitions by horizontal gene transfer.</title>
        <authorList>
            <person name="Misner I."/>
            <person name="Blouin N."/>
            <person name="Leonard G."/>
            <person name="Richards T.A."/>
            <person name="Lane C.E."/>
        </authorList>
    </citation>
    <scope>NUCLEOTIDE SEQUENCE [LARGE SCALE GENOMIC DNA]</scope>
    <source>
        <strain evidence="1 2">ATCC 48635</strain>
    </source>
</reference>
<sequence length="201" mass="22611">MAGYPYQSLHLEEVPCTPAYLLSRPVYIVAFFGGQRRYLTAQPWSTTLRWTQEPNKHAIFIVDTTSTSTTRTVLRSQRRLRYIVDEDVPGVNCLCLHWPSAMSDCPFVLRRGRDAGLANELFAGSASSSISVASTPTITHSMSRSQTRYVLRSIERPDASDVRSFDGSSWVPPGLFSPMPSPVQSLRSRKLYQVQYNEGMI</sequence>
<evidence type="ECO:0000313" key="2">
    <source>
        <dbReference type="Proteomes" id="UP000243579"/>
    </source>
</evidence>
<organism evidence="1 2">
    <name type="scientific">Achlya hypogyna</name>
    <name type="common">Oomycete</name>
    <name type="synonym">Protoachlya hypogyna</name>
    <dbReference type="NCBI Taxonomy" id="1202772"/>
    <lineage>
        <taxon>Eukaryota</taxon>
        <taxon>Sar</taxon>
        <taxon>Stramenopiles</taxon>
        <taxon>Oomycota</taxon>
        <taxon>Saprolegniomycetes</taxon>
        <taxon>Saprolegniales</taxon>
        <taxon>Achlyaceae</taxon>
        <taxon>Achlya</taxon>
    </lineage>
</organism>
<accession>A0A1V9YL79</accession>
<name>A0A1V9YL79_ACHHY</name>
<dbReference type="EMBL" id="JNBR01001504">
    <property type="protein sequence ID" value="OQR86455.1"/>
    <property type="molecule type" value="Genomic_DNA"/>
</dbReference>
<comment type="caution">
    <text evidence="1">The sequence shown here is derived from an EMBL/GenBank/DDBJ whole genome shotgun (WGS) entry which is preliminary data.</text>
</comment>
<gene>
    <name evidence="1" type="ORF">ACHHYP_20482</name>
</gene>
<dbReference type="Proteomes" id="UP000243579">
    <property type="component" value="Unassembled WGS sequence"/>
</dbReference>
<protein>
    <submittedName>
        <fullName evidence="1">Uncharacterized protein</fullName>
    </submittedName>
</protein>
<evidence type="ECO:0000313" key="1">
    <source>
        <dbReference type="EMBL" id="OQR86455.1"/>
    </source>
</evidence>
<keyword evidence="2" id="KW-1185">Reference proteome</keyword>
<dbReference type="OrthoDB" id="10571779at2759"/>